<feature type="transmembrane region" description="Helical" evidence="6">
    <location>
        <begin position="41"/>
        <end position="65"/>
    </location>
</feature>
<dbReference type="RefSeq" id="WP_188410655.1">
    <property type="nucleotide sequence ID" value="NZ_BMCP01000004.1"/>
</dbReference>
<proteinExistence type="predicted"/>
<comment type="caution">
    <text evidence="7">The sequence shown here is derived from an EMBL/GenBank/DDBJ whole genome shotgun (WGS) entry which is preliminary data.</text>
</comment>
<gene>
    <name evidence="7" type="ORF">GCM10007276_30410</name>
</gene>
<name>A0A8J2YLF9_9RHOB</name>
<feature type="transmembrane region" description="Helical" evidence="6">
    <location>
        <begin position="153"/>
        <end position="172"/>
    </location>
</feature>
<evidence type="ECO:0000256" key="2">
    <source>
        <dbReference type="ARBA" id="ARBA00022475"/>
    </source>
</evidence>
<evidence type="ECO:0000256" key="1">
    <source>
        <dbReference type="ARBA" id="ARBA00004651"/>
    </source>
</evidence>
<reference evidence="7" key="1">
    <citation type="journal article" date="2014" name="Int. J. Syst. Evol. Microbiol.">
        <title>Complete genome sequence of Corynebacterium casei LMG S-19264T (=DSM 44701T), isolated from a smear-ripened cheese.</title>
        <authorList>
            <consortium name="US DOE Joint Genome Institute (JGI-PGF)"/>
            <person name="Walter F."/>
            <person name="Albersmeier A."/>
            <person name="Kalinowski J."/>
            <person name="Ruckert C."/>
        </authorList>
    </citation>
    <scope>NUCLEOTIDE SEQUENCE</scope>
    <source>
        <strain evidence="7">CCM 7684</strain>
    </source>
</reference>
<dbReference type="Proteomes" id="UP000602745">
    <property type="component" value="Unassembled WGS sequence"/>
</dbReference>
<evidence type="ECO:0000256" key="4">
    <source>
        <dbReference type="ARBA" id="ARBA00022989"/>
    </source>
</evidence>
<reference evidence="7" key="2">
    <citation type="submission" date="2020-09" db="EMBL/GenBank/DDBJ databases">
        <authorList>
            <person name="Sun Q."/>
            <person name="Sedlacek I."/>
        </authorList>
    </citation>
    <scope>NUCLEOTIDE SEQUENCE</scope>
    <source>
        <strain evidence="7">CCM 7684</strain>
    </source>
</reference>
<keyword evidence="2" id="KW-1003">Cell membrane</keyword>
<dbReference type="AlphaFoldDB" id="A0A8J2YLF9"/>
<dbReference type="GO" id="GO:0005886">
    <property type="term" value="C:plasma membrane"/>
    <property type="evidence" value="ECO:0007669"/>
    <property type="project" value="UniProtKB-SubCell"/>
</dbReference>
<dbReference type="PANTHER" id="PTHR30086">
    <property type="entry name" value="ARGININE EXPORTER PROTEIN ARGO"/>
    <property type="match status" value="1"/>
</dbReference>
<keyword evidence="5 6" id="KW-0472">Membrane</keyword>
<dbReference type="GO" id="GO:0015171">
    <property type="term" value="F:amino acid transmembrane transporter activity"/>
    <property type="evidence" value="ECO:0007669"/>
    <property type="project" value="TreeGrafter"/>
</dbReference>
<dbReference type="InterPro" id="IPR001123">
    <property type="entry name" value="LeuE-type"/>
</dbReference>
<sequence>MPLSSLLLFAAAYFAVVALPGPGVTALVARVLAKGIRGAPAYTAGFATGSLTWFTLAATGLAALAQTFSTLFLVIKYAGVAYLLYMAWKLWKAPVGEAKAVDETPDSLAKLYLTGLAVNLGNPKAVVFFLALLPTLVDLQHLTLVGAAELAGIIVTTIFSVFTAYAVTAARARRFFTSPHSMKLANRASSLVMAGAAAAVVAR</sequence>
<protein>
    <submittedName>
        <fullName evidence="7">Lysine transporter LysE</fullName>
    </submittedName>
</protein>
<evidence type="ECO:0000313" key="7">
    <source>
        <dbReference type="EMBL" id="GGE51253.1"/>
    </source>
</evidence>
<accession>A0A8J2YLF9</accession>
<feature type="transmembrane region" description="Helical" evidence="6">
    <location>
        <begin position="6"/>
        <end position="29"/>
    </location>
</feature>
<evidence type="ECO:0000313" key="8">
    <source>
        <dbReference type="Proteomes" id="UP000602745"/>
    </source>
</evidence>
<evidence type="ECO:0000256" key="5">
    <source>
        <dbReference type="ARBA" id="ARBA00023136"/>
    </source>
</evidence>
<comment type="subcellular location">
    <subcellularLocation>
        <location evidence="1">Cell membrane</location>
        <topology evidence="1">Multi-pass membrane protein</topology>
    </subcellularLocation>
</comment>
<feature type="transmembrane region" description="Helical" evidence="6">
    <location>
        <begin position="71"/>
        <end position="91"/>
    </location>
</feature>
<keyword evidence="4 6" id="KW-1133">Transmembrane helix</keyword>
<organism evidence="7 8">
    <name type="scientific">Agaricicola taiwanensis</name>
    <dbReference type="NCBI Taxonomy" id="591372"/>
    <lineage>
        <taxon>Bacteria</taxon>
        <taxon>Pseudomonadati</taxon>
        <taxon>Pseudomonadota</taxon>
        <taxon>Alphaproteobacteria</taxon>
        <taxon>Rhodobacterales</taxon>
        <taxon>Paracoccaceae</taxon>
        <taxon>Agaricicola</taxon>
    </lineage>
</organism>
<keyword evidence="3 6" id="KW-0812">Transmembrane</keyword>
<dbReference type="EMBL" id="BMCP01000004">
    <property type="protein sequence ID" value="GGE51253.1"/>
    <property type="molecule type" value="Genomic_DNA"/>
</dbReference>
<keyword evidence="8" id="KW-1185">Reference proteome</keyword>
<dbReference type="Pfam" id="PF01810">
    <property type="entry name" value="LysE"/>
    <property type="match status" value="1"/>
</dbReference>
<evidence type="ECO:0000256" key="3">
    <source>
        <dbReference type="ARBA" id="ARBA00022692"/>
    </source>
</evidence>
<dbReference type="PANTHER" id="PTHR30086:SF20">
    <property type="entry name" value="ARGININE EXPORTER PROTEIN ARGO-RELATED"/>
    <property type="match status" value="1"/>
</dbReference>
<evidence type="ECO:0000256" key="6">
    <source>
        <dbReference type="SAM" id="Phobius"/>
    </source>
</evidence>
<feature type="transmembrane region" description="Helical" evidence="6">
    <location>
        <begin position="111"/>
        <end position="133"/>
    </location>
</feature>